<dbReference type="Pfam" id="PF02347">
    <property type="entry name" value="GDC-P"/>
    <property type="match status" value="2"/>
</dbReference>
<evidence type="ECO:0000256" key="3">
    <source>
        <dbReference type="ARBA" id="ARBA00010756"/>
    </source>
</evidence>
<dbReference type="InterPro" id="IPR049315">
    <property type="entry name" value="GDC-P_N"/>
</dbReference>
<dbReference type="EMBL" id="JADEXQ010000069">
    <property type="protein sequence ID" value="MBE9031592.1"/>
    <property type="molecule type" value="Genomic_DNA"/>
</dbReference>
<dbReference type="InterPro" id="IPR015422">
    <property type="entry name" value="PyrdxlP-dep_Trfase_small"/>
</dbReference>
<dbReference type="EC" id="1.4.4.2" evidence="8"/>
<dbReference type="InterPro" id="IPR020581">
    <property type="entry name" value="GDC_P"/>
</dbReference>
<reference evidence="12" key="1">
    <citation type="submission" date="2020-10" db="EMBL/GenBank/DDBJ databases">
        <authorList>
            <person name="Castelo-Branco R."/>
            <person name="Eusebio N."/>
            <person name="Adriana R."/>
            <person name="Vieira A."/>
            <person name="Brugerolle De Fraissinette N."/>
            <person name="Rezende De Castro R."/>
            <person name="Schneider M.P."/>
            <person name="Vasconcelos V."/>
            <person name="Leao P.N."/>
        </authorList>
    </citation>
    <scope>NUCLEOTIDE SEQUENCE</scope>
    <source>
        <strain evidence="12">LEGE 11480</strain>
    </source>
</reference>
<dbReference type="GO" id="GO:0004375">
    <property type="term" value="F:glycine dehydrogenase (decarboxylating) activity"/>
    <property type="evidence" value="ECO:0007669"/>
    <property type="project" value="UniProtKB-EC"/>
</dbReference>
<comment type="similarity">
    <text evidence="3 8">Belongs to the GcvP family.</text>
</comment>
<dbReference type="InterPro" id="IPR015421">
    <property type="entry name" value="PyrdxlP-dep_Trfase_major"/>
</dbReference>
<keyword evidence="4 8" id="KW-0663">Pyridoxal phosphate</keyword>
<dbReference type="CDD" id="cd00613">
    <property type="entry name" value="GDC-P"/>
    <property type="match status" value="2"/>
</dbReference>
<feature type="domain" description="Glycine cleavage system P-protein N-terminal" evidence="10">
    <location>
        <begin position="505"/>
        <end position="759"/>
    </location>
</feature>
<dbReference type="InterPro" id="IPR015424">
    <property type="entry name" value="PyrdxlP-dep_Trfase"/>
</dbReference>
<evidence type="ECO:0000259" key="10">
    <source>
        <dbReference type="Pfam" id="PF02347"/>
    </source>
</evidence>
<proteinExistence type="inferred from homology"/>
<evidence type="ECO:0000313" key="13">
    <source>
        <dbReference type="Proteomes" id="UP000625316"/>
    </source>
</evidence>
<dbReference type="FunFam" id="3.40.640.10:FF:000007">
    <property type="entry name" value="glycine dehydrogenase (Decarboxylating), mitochondrial"/>
    <property type="match status" value="1"/>
</dbReference>
<dbReference type="PANTHER" id="PTHR11773">
    <property type="entry name" value="GLYCINE DEHYDROGENASE, DECARBOXYLATING"/>
    <property type="match status" value="1"/>
</dbReference>
<dbReference type="GO" id="GO:0030170">
    <property type="term" value="F:pyridoxal phosphate binding"/>
    <property type="evidence" value="ECO:0007669"/>
    <property type="project" value="TreeGrafter"/>
</dbReference>
<dbReference type="InterPro" id="IPR003437">
    <property type="entry name" value="GcvP"/>
</dbReference>
<dbReference type="GO" id="GO:0005960">
    <property type="term" value="C:glycine cleavage complex"/>
    <property type="evidence" value="ECO:0007669"/>
    <property type="project" value="TreeGrafter"/>
</dbReference>
<evidence type="ECO:0000256" key="6">
    <source>
        <dbReference type="ARBA" id="ARBA00046415"/>
    </source>
</evidence>
<comment type="catalytic activity">
    <reaction evidence="7 8">
        <text>N(6)-[(R)-lipoyl]-L-lysyl-[glycine-cleavage complex H protein] + glycine + H(+) = N(6)-[(R)-S(8)-aminomethyldihydrolipoyl]-L-lysyl-[glycine-cleavage complex H protein] + CO2</text>
        <dbReference type="Rhea" id="RHEA:24304"/>
        <dbReference type="Rhea" id="RHEA-COMP:10494"/>
        <dbReference type="Rhea" id="RHEA-COMP:10495"/>
        <dbReference type="ChEBI" id="CHEBI:15378"/>
        <dbReference type="ChEBI" id="CHEBI:16526"/>
        <dbReference type="ChEBI" id="CHEBI:57305"/>
        <dbReference type="ChEBI" id="CHEBI:83099"/>
        <dbReference type="ChEBI" id="CHEBI:83143"/>
        <dbReference type="EC" id="1.4.4.2"/>
    </reaction>
</comment>
<feature type="domain" description="Glycine dehydrogenase C-terminal" evidence="11">
    <location>
        <begin position="803"/>
        <end position="924"/>
    </location>
</feature>
<evidence type="ECO:0000256" key="2">
    <source>
        <dbReference type="ARBA" id="ARBA00003788"/>
    </source>
</evidence>
<evidence type="ECO:0000256" key="8">
    <source>
        <dbReference type="HAMAP-Rule" id="MF_00711"/>
    </source>
</evidence>
<dbReference type="Pfam" id="PF21478">
    <property type="entry name" value="GcvP2_C"/>
    <property type="match status" value="1"/>
</dbReference>
<dbReference type="FunFam" id="3.90.1150.10:FF:000007">
    <property type="entry name" value="Glycine dehydrogenase (decarboxylating), mitochondrial"/>
    <property type="match status" value="1"/>
</dbReference>
<dbReference type="Gene3D" id="3.90.1150.10">
    <property type="entry name" value="Aspartate Aminotransferase, domain 1"/>
    <property type="match status" value="2"/>
</dbReference>
<organism evidence="12 13">
    <name type="scientific">Romeriopsis navalis LEGE 11480</name>
    <dbReference type="NCBI Taxonomy" id="2777977"/>
    <lineage>
        <taxon>Bacteria</taxon>
        <taxon>Bacillati</taxon>
        <taxon>Cyanobacteriota</taxon>
        <taxon>Cyanophyceae</taxon>
        <taxon>Leptolyngbyales</taxon>
        <taxon>Leptolyngbyaceae</taxon>
        <taxon>Romeriopsis</taxon>
        <taxon>Romeriopsis navalis</taxon>
    </lineage>
</organism>
<evidence type="ECO:0000256" key="9">
    <source>
        <dbReference type="PIRSR" id="PIRSR603437-50"/>
    </source>
</evidence>
<feature type="modified residue" description="N6-(pyridoxal phosphate)lysine" evidence="8 9">
    <location>
        <position position="730"/>
    </location>
</feature>
<accession>A0A928Z518</accession>
<comment type="subunit">
    <text evidence="6">Homodimer. The glycine cleavage system is composed of four proteins: P, T, L and H.</text>
</comment>
<evidence type="ECO:0000256" key="4">
    <source>
        <dbReference type="ARBA" id="ARBA00022898"/>
    </source>
</evidence>
<comment type="cofactor">
    <cofactor evidence="1 8 9">
        <name>pyridoxal 5'-phosphate</name>
        <dbReference type="ChEBI" id="CHEBI:597326"/>
    </cofactor>
</comment>
<dbReference type="RefSeq" id="WP_264326420.1">
    <property type="nucleotide sequence ID" value="NZ_JADEXQ010000069.1"/>
</dbReference>
<keyword evidence="5 8" id="KW-0560">Oxidoreductase</keyword>
<dbReference type="HAMAP" id="MF_00711">
    <property type="entry name" value="GcvP"/>
    <property type="match status" value="1"/>
</dbReference>
<dbReference type="NCBIfam" id="TIGR00461">
    <property type="entry name" value="gcvP"/>
    <property type="match status" value="1"/>
</dbReference>
<dbReference type="FunFam" id="3.40.640.10:FF:000005">
    <property type="entry name" value="Glycine dehydrogenase (decarboxylating), mitochondrial"/>
    <property type="match status" value="1"/>
</dbReference>
<dbReference type="Proteomes" id="UP000625316">
    <property type="component" value="Unassembled WGS sequence"/>
</dbReference>
<sequence length="984" mass="106533">MSEPIYSEIETLTNTVDDALDTSDTDTTTAAPQPAKLPYTDNFADRHLGPRATDIAAMLNLLGCESLDDLQQQAVPDSIQLKSGLKIGAARSEYGALKDLKAIATKNKLFRSFIGMGYANCITPGVIQRNILENPAWYTQYTAYQPEISQGRLEALLNFQTMVMDLTGMEIANASLLDEGTAAAEAMSMCYGLSKNKAQAFFVSEACHPQTIEVIQTRALPLGVEIIVGDHSQFDFSTPIFGALLQYPATDGTIYDYQTFIEQAHAGKTLVTVAADLMSLTLLTPPGEFGADVVVGNTQRFGVPLGYGGPHAAFFATKEAYKRQLPGRLVGASKDKRGKNALRLALQTREQHIRRDKATSNICTAQVLLAVIASMYAVYHGAEGLKAIANRIHILTATLASGVKQAGYTVNNPEFFDTLSINVGDDAQAILDRAHKAQINLRSIDATTIGISIDETTSTRDVRDLLETFTGKAISSLTIAKTTALPQGLVRQSAYLTHPVFTSHRSETELLRYMYQLQQKDLSLATAMIPLGSCTMKLNATAEMIPVTWPEFGQLHPFAPVDQAEGYQILFQQLEEWLSDVTGFAGISLQPNAGSQGEYAGLLVIRAYHQSRGDAHRNVCIIPTSAHGTNPASAVMTGMKVVPVSCDEDGNIDVADLKAKAELHKDNLAALMVTYPSTHGVFEAGIKEMCEVIHTNGGQVYMDGANMNAQVGLCRPGDFGADVCHLNLHKTFCIPHGGGGPGVGPIGVGAHLKPFLPGHSVINPNATDQAIGAVSAAPWGSSSILPISWMYIAMMGSEGLRKATEVAILNANYIAKRLEGHYPILYKGANGLVAHECIIDLRDFKKSAAIEVDDIAKRLVDYGFHPPTVSWPVAGTIMVEPTESESKEELDRFCDALIAIRAEIAEIEAGNADQADNILKHAPHTVEDLVDANWTRPYSREQAVFPTAHTRTSKFWPAVNRVDNAYGDRNLVCSCLPMEAYEEQ</sequence>
<gene>
    <name evidence="8 12" type="primary">gcvP</name>
    <name evidence="12" type="ORF">IQ266_17810</name>
</gene>
<dbReference type="PANTHER" id="PTHR11773:SF1">
    <property type="entry name" value="GLYCINE DEHYDROGENASE (DECARBOXYLATING), MITOCHONDRIAL"/>
    <property type="match status" value="1"/>
</dbReference>
<dbReference type="NCBIfam" id="NF003346">
    <property type="entry name" value="PRK04366.1"/>
    <property type="match status" value="1"/>
</dbReference>
<name>A0A928Z518_9CYAN</name>
<dbReference type="GO" id="GO:0005829">
    <property type="term" value="C:cytosol"/>
    <property type="evidence" value="ECO:0007669"/>
    <property type="project" value="TreeGrafter"/>
</dbReference>
<evidence type="ECO:0000259" key="11">
    <source>
        <dbReference type="Pfam" id="PF21478"/>
    </source>
</evidence>
<feature type="domain" description="Glycine cleavage system P-protein N-terminal" evidence="10">
    <location>
        <begin position="45"/>
        <end position="469"/>
    </location>
</feature>
<dbReference type="SUPFAM" id="SSF53383">
    <property type="entry name" value="PLP-dependent transferases"/>
    <property type="match status" value="2"/>
</dbReference>
<comment type="caution">
    <text evidence="12">The sequence shown here is derived from an EMBL/GenBank/DDBJ whole genome shotgun (WGS) entry which is preliminary data.</text>
</comment>
<comment type="function">
    <text evidence="2 8">The glycine cleavage system catalyzes the degradation of glycine. The P protein binds the alpha-amino group of glycine through its pyridoxal phosphate cofactor; CO(2) is released and the remaining methylamine moiety is then transferred to the lipoamide cofactor of the H protein.</text>
</comment>
<evidence type="ECO:0000313" key="12">
    <source>
        <dbReference type="EMBL" id="MBE9031592.1"/>
    </source>
</evidence>
<dbReference type="GO" id="GO:0019464">
    <property type="term" value="P:glycine decarboxylation via glycine cleavage system"/>
    <property type="evidence" value="ECO:0007669"/>
    <property type="project" value="UniProtKB-UniRule"/>
</dbReference>
<dbReference type="GO" id="GO:0016594">
    <property type="term" value="F:glycine binding"/>
    <property type="evidence" value="ECO:0007669"/>
    <property type="project" value="TreeGrafter"/>
</dbReference>
<evidence type="ECO:0000256" key="5">
    <source>
        <dbReference type="ARBA" id="ARBA00023002"/>
    </source>
</evidence>
<evidence type="ECO:0000256" key="7">
    <source>
        <dbReference type="ARBA" id="ARBA00049026"/>
    </source>
</evidence>
<protein>
    <recommendedName>
        <fullName evidence="8">Glycine dehydrogenase (decarboxylating)</fullName>
        <ecNumber evidence="8">1.4.4.2</ecNumber>
    </recommendedName>
    <alternativeName>
        <fullName evidence="8">Glycine cleavage system P-protein</fullName>
    </alternativeName>
    <alternativeName>
        <fullName evidence="8">Glycine decarboxylase</fullName>
    </alternativeName>
    <alternativeName>
        <fullName evidence="8">Glycine dehydrogenase (aminomethyl-transferring)</fullName>
    </alternativeName>
</protein>
<dbReference type="AlphaFoldDB" id="A0A928Z518"/>
<dbReference type="Gene3D" id="3.40.640.10">
    <property type="entry name" value="Type I PLP-dependent aspartate aminotransferase-like (Major domain)"/>
    <property type="match status" value="2"/>
</dbReference>
<keyword evidence="13" id="KW-1185">Reference proteome</keyword>
<dbReference type="FunFam" id="3.90.1150.10:FF:000025">
    <property type="entry name" value="Glycine cleavage system P protein"/>
    <property type="match status" value="1"/>
</dbReference>
<evidence type="ECO:0000256" key="1">
    <source>
        <dbReference type="ARBA" id="ARBA00001933"/>
    </source>
</evidence>
<dbReference type="InterPro" id="IPR049316">
    <property type="entry name" value="GDC-P_C"/>
</dbReference>